<feature type="non-terminal residue" evidence="2">
    <location>
        <position position="1"/>
    </location>
</feature>
<dbReference type="OMA" id="MLEDIWT"/>
<sequence length="147" mass="16822">HKYSWRSELDSQVRQGFQRKAAKRLKDMHHWVTLKRKGVRPIWMPEEIHQQLIQKTKEDEFKKKSEQAKKNKRGGSLEGVVEPGHCQGSISTAEYAKRMAAKNGGVLPKAADIYLETHSKERQPGQGKQLIGSKSKQIMVSVLHLLQ</sequence>
<evidence type="ECO:0000256" key="1">
    <source>
        <dbReference type="SAM" id="MobiDB-lite"/>
    </source>
</evidence>
<dbReference type="OrthoDB" id="1425988at2759"/>
<evidence type="ECO:0000313" key="2">
    <source>
        <dbReference type="EMBL" id="KMS64521.1"/>
    </source>
</evidence>
<organism evidence="2 3">
    <name type="scientific">Beta vulgaris subsp. vulgaris</name>
    <name type="common">Beet</name>
    <dbReference type="NCBI Taxonomy" id="3555"/>
    <lineage>
        <taxon>Eukaryota</taxon>
        <taxon>Viridiplantae</taxon>
        <taxon>Streptophyta</taxon>
        <taxon>Embryophyta</taxon>
        <taxon>Tracheophyta</taxon>
        <taxon>Spermatophyta</taxon>
        <taxon>Magnoliopsida</taxon>
        <taxon>eudicotyledons</taxon>
        <taxon>Gunneridae</taxon>
        <taxon>Pentapetalae</taxon>
        <taxon>Caryophyllales</taxon>
        <taxon>Chenopodiaceae</taxon>
        <taxon>Betoideae</taxon>
        <taxon>Beta</taxon>
    </lineage>
</organism>
<accession>A0A0J7YLQ1</accession>
<dbReference type="AlphaFoldDB" id="A0A0J7YLQ1"/>
<feature type="region of interest" description="Disordered" evidence="1">
    <location>
        <begin position="55"/>
        <end position="86"/>
    </location>
</feature>
<protein>
    <submittedName>
        <fullName evidence="2">Uncharacterized protein</fullName>
    </submittedName>
</protein>
<feature type="compositionally biased region" description="Basic and acidic residues" evidence="1">
    <location>
        <begin position="55"/>
        <end position="69"/>
    </location>
</feature>
<dbReference type="Pfam" id="PF03004">
    <property type="entry name" value="Transposase_24"/>
    <property type="match status" value="1"/>
</dbReference>
<gene>
    <name evidence="2" type="ORF">BVRB_019430</name>
</gene>
<dbReference type="Proteomes" id="UP000035740">
    <property type="component" value="Unassembled WGS sequence"/>
</dbReference>
<reference evidence="2 3" key="1">
    <citation type="journal article" date="2014" name="Nature">
        <title>The genome of the recently domesticated crop plant sugar beet (Beta vulgaris).</title>
        <authorList>
            <person name="Dohm J.C."/>
            <person name="Minoche A.E."/>
            <person name="Holtgrawe D."/>
            <person name="Capella-Gutierrez S."/>
            <person name="Zakrzewski F."/>
            <person name="Tafer H."/>
            <person name="Rupp O."/>
            <person name="Sorensen T.R."/>
            <person name="Stracke R."/>
            <person name="Reinhardt R."/>
            <person name="Goesmann A."/>
            <person name="Kraft T."/>
            <person name="Schulz B."/>
            <person name="Stadler P.F."/>
            <person name="Schmidt T."/>
            <person name="Gabaldon T."/>
            <person name="Lehrach H."/>
            <person name="Weisshaar B."/>
            <person name="Himmelbauer H."/>
        </authorList>
    </citation>
    <scope>NUCLEOTIDE SEQUENCE [LARGE SCALE GENOMIC DNA]</scope>
    <source>
        <tissue evidence="2">Taproot</tissue>
    </source>
</reference>
<dbReference type="EMBL" id="KQ129499">
    <property type="protein sequence ID" value="KMS64521.1"/>
    <property type="molecule type" value="Genomic_DNA"/>
</dbReference>
<proteinExistence type="predicted"/>
<evidence type="ECO:0000313" key="3">
    <source>
        <dbReference type="Proteomes" id="UP000035740"/>
    </source>
</evidence>
<dbReference type="Gramene" id="KMS64521">
    <property type="protein sequence ID" value="KMS64521"/>
    <property type="gene ID" value="BVRB_019430"/>
</dbReference>
<keyword evidence="3" id="KW-1185">Reference proteome</keyword>
<dbReference type="InterPro" id="IPR004252">
    <property type="entry name" value="Probable_transposase_24"/>
</dbReference>
<name>A0A0J7YLQ1_BETVV</name>